<proteinExistence type="predicted"/>
<dbReference type="SUPFAM" id="SSF53335">
    <property type="entry name" value="S-adenosyl-L-methionine-dependent methyltransferases"/>
    <property type="match status" value="1"/>
</dbReference>
<keyword evidence="2" id="KW-0808">Transferase</keyword>
<dbReference type="RefSeq" id="WP_149854532.1">
    <property type="nucleotide sequence ID" value="NZ_VUOB01000077.1"/>
</dbReference>
<dbReference type="AlphaFoldDB" id="A0A5B2WNQ7"/>
<dbReference type="CDD" id="cd02440">
    <property type="entry name" value="AdoMet_MTases"/>
    <property type="match status" value="1"/>
</dbReference>
<dbReference type="GO" id="GO:0032259">
    <property type="term" value="P:methylation"/>
    <property type="evidence" value="ECO:0007669"/>
    <property type="project" value="UniProtKB-KW"/>
</dbReference>
<accession>A0A5B2WNQ7</accession>
<dbReference type="GO" id="GO:0008168">
    <property type="term" value="F:methyltransferase activity"/>
    <property type="evidence" value="ECO:0007669"/>
    <property type="project" value="UniProtKB-KW"/>
</dbReference>
<feature type="domain" description="Methyltransferase" evidence="1">
    <location>
        <begin position="50"/>
        <end position="136"/>
    </location>
</feature>
<evidence type="ECO:0000313" key="3">
    <source>
        <dbReference type="Proteomes" id="UP000323454"/>
    </source>
</evidence>
<name>A0A5B2WNQ7_9PSEU</name>
<sequence>MTAFDLGLRGQHCWLDLGDGSRVMLPVTRWHATADDADGVLLDACHGPAIDLGCGPGRLTAALAGRGIPALGVDLSPVAVRLTRARGVPALRRNVFEPLPGEGRWRHALLADGNVGIGGDPVAMLRRAGELVRPGGTVLVEVESPGRGAGRQRARVSAAEQRGEWFDWAWLGADAVELAADVAGLRCAWLTERSGRWFAELVRPTDHAGVAQP</sequence>
<organism evidence="2 3">
    <name type="scientific">Solihabitans fulvus</name>
    <dbReference type="NCBI Taxonomy" id="1892852"/>
    <lineage>
        <taxon>Bacteria</taxon>
        <taxon>Bacillati</taxon>
        <taxon>Actinomycetota</taxon>
        <taxon>Actinomycetes</taxon>
        <taxon>Pseudonocardiales</taxon>
        <taxon>Pseudonocardiaceae</taxon>
        <taxon>Solihabitans</taxon>
    </lineage>
</organism>
<evidence type="ECO:0000313" key="2">
    <source>
        <dbReference type="EMBL" id="KAA2252116.1"/>
    </source>
</evidence>
<dbReference type="EMBL" id="VUOB01000077">
    <property type="protein sequence ID" value="KAA2252116.1"/>
    <property type="molecule type" value="Genomic_DNA"/>
</dbReference>
<dbReference type="InterPro" id="IPR041698">
    <property type="entry name" value="Methyltransf_25"/>
</dbReference>
<dbReference type="Gene3D" id="3.40.50.150">
    <property type="entry name" value="Vaccinia Virus protein VP39"/>
    <property type="match status" value="1"/>
</dbReference>
<dbReference type="InterPro" id="IPR029063">
    <property type="entry name" value="SAM-dependent_MTases_sf"/>
</dbReference>
<reference evidence="2 3" key="1">
    <citation type="submission" date="2019-09" db="EMBL/GenBank/DDBJ databases">
        <title>Goodfellowia gen. nov., a new genus of the Pseudonocardineae related to Actinoalloteichus, containing Goodfellowia coeruleoviolacea gen. nov., comb. nov. gen. nov., comb. nov.</title>
        <authorList>
            <person name="Labeda D."/>
        </authorList>
    </citation>
    <scope>NUCLEOTIDE SEQUENCE [LARGE SCALE GENOMIC DNA]</scope>
    <source>
        <strain evidence="2 3">AN110305</strain>
    </source>
</reference>
<protein>
    <submittedName>
        <fullName evidence="2">Methyltransferase domain-containing protein</fullName>
    </submittedName>
</protein>
<keyword evidence="2" id="KW-0489">Methyltransferase</keyword>
<dbReference type="OrthoDB" id="4484556at2"/>
<evidence type="ECO:0000259" key="1">
    <source>
        <dbReference type="Pfam" id="PF13649"/>
    </source>
</evidence>
<gene>
    <name evidence="2" type="ORF">F0L68_36810</name>
</gene>
<dbReference type="Proteomes" id="UP000323454">
    <property type="component" value="Unassembled WGS sequence"/>
</dbReference>
<comment type="caution">
    <text evidence="2">The sequence shown here is derived from an EMBL/GenBank/DDBJ whole genome shotgun (WGS) entry which is preliminary data.</text>
</comment>
<keyword evidence="3" id="KW-1185">Reference proteome</keyword>
<dbReference type="Pfam" id="PF13649">
    <property type="entry name" value="Methyltransf_25"/>
    <property type="match status" value="1"/>
</dbReference>
<reference evidence="2 3" key="2">
    <citation type="submission" date="2019-09" db="EMBL/GenBank/DDBJ databases">
        <authorList>
            <person name="Jin C."/>
        </authorList>
    </citation>
    <scope>NUCLEOTIDE SEQUENCE [LARGE SCALE GENOMIC DNA]</scope>
    <source>
        <strain evidence="2 3">AN110305</strain>
    </source>
</reference>